<organism evidence="1 2">
    <name type="scientific">Trichogramma kaykai</name>
    <dbReference type="NCBI Taxonomy" id="54128"/>
    <lineage>
        <taxon>Eukaryota</taxon>
        <taxon>Metazoa</taxon>
        <taxon>Ecdysozoa</taxon>
        <taxon>Arthropoda</taxon>
        <taxon>Hexapoda</taxon>
        <taxon>Insecta</taxon>
        <taxon>Pterygota</taxon>
        <taxon>Neoptera</taxon>
        <taxon>Endopterygota</taxon>
        <taxon>Hymenoptera</taxon>
        <taxon>Apocrita</taxon>
        <taxon>Proctotrupomorpha</taxon>
        <taxon>Chalcidoidea</taxon>
        <taxon>Trichogrammatidae</taxon>
        <taxon>Trichogramma</taxon>
    </lineage>
</organism>
<comment type="caution">
    <text evidence="1">The sequence shown here is derived from an EMBL/GenBank/DDBJ whole genome shotgun (WGS) entry which is preliminary data.</text>
</comment>
<evidence type="ECO:0000313" key="1">
    <source>
        <dbReference type="EMBL" id="KAL3388834.1"/>
    </source>
</evidence>
<accession>A0ABD2W826</accession>
<sequence>MNGLTRFPLSLSTKTLQKNLNQRQRPVLLRITRAYRTASTDALQALAGIRPLDLECQRWFLRYLVSKGIAFDMLNVTYRQGDNKRLTLDLIDDAIQTEWQSRWEVSECGPETRAFFPVIARRLELGYVKPDHYTSQFLTGHGDFAAKLCKMRLVESPNCSCGELDSMWHTLCECELLADQREELRRAIHDIGQPWPPERAMLVQSADIYRIFSKTCRGLLTEKKRLRLAQEPVV</sequence>
<evidence type="ECO:0008006" key="3">
    <source>
        <dbReference type="Google" id="ProtNLM"/>
    </source>
</evidence>
<gene>
    <name evidence="1" type="ORF">TKK_016074</name>
</gene>
<keyword evidence="2" id="KW-1185">Reference proteome</keyword>
<reference evidence="1 2" key="1">
    <citation type="journal article" date="2024" name="bioRxiv">
        <title>A reference genome for Trichogramma kaykai: A tiny desert-dwelling parasitoid wasp with competing sex-ratio distorters.</title>
        <authorList>
            <person name="Culotta J."/>
            <person name="Lindsey A.R."/>
        </authorList>
    </citation>
    <scope>NUCLEOTIDE SEQUENCE [LARGE SCALE GENOMIC DNA]</scope>
    <source>
        <strain evidence="1 2">KSX58</strain>
    </source>
</reference>
<dbReference type="Proteomes" id="UP001627154">
    <property type="component" value="Unassembled WGS sequence"/>
</dbReference>
<protein>
    <recommendedName>
        <fullName evidence="3">Reverse transcriptase zinc-binding domain-containing protein</fullName>
    </recommendedName>
</protein>
<evidence type="ECO:0000313" key="2">
    <source>
        <dbReference type="Proteomes" id="UP001627154"/>
    </source>
</evidence>
<dbReference type="AlphaFoldDB" id="A0ABD2W826"/>
<proteinExistence type="predicted"/>
<name>A0ABD2W826_9HYME</name>
<dbReference type="EMBL" id="JBJJXI010000127">
    <property type="protein sequence ID" value="KAL3388834.1"/>
    <property type="molecule type" value="Genomic_DNA"/>
</dbReference>